<dbReference type="KEGG" id="tpx:Turpa_1335"/>
<feature type="transmembrane region" description="Helical" evidence="1">
    <location>
        <begin position="6"/>
        <end position="23"/>
    </location>
</feature>
<sequence length="110" mass="12693">MEHSILPTALILVSSYFLIRNLIHLRNEDKLKAYLQNSPKASLWVKKFGIERTMQLSKRYFLPIGILFSLGILGTAIWNLCILLNNQHFTIKLFAFSKCAFQVATVNEHQ</sequence>
<name>I4B3X6_TURPD</name>
<keyword evidence="1" id="KW-1133">Transmembrane helix</keyword>
<keyword evidence="1" id="KW-0472">Membrane</keyword>
<dbReference type="STRING" id="869212.Turpa_1335"/>
<accession>I4B3X6</accession>
<gene>
    <name evidence="2" type="ordered locus">Turpa_1335</name>
</gene>
<dbReference type="EMBL" id="CP002959">
    <property type="protein sequence ID" value="AFM11983.1"/>
    <property type="molecule type" value="Genomic_DNA"/>
</dbReference>
<dbReference type="Proteomes" id="UP000006048">
    <property type="component" value="Chromosome"/>
</dbReference>
<keyword evidence="1" id="KW-0812">Transmembrane</keyword>
<dbReference type="HOGENOM" id="CLU_2169979_0_0_12"/>
<reference evidence="2 3" key="1">
    <citation type="submission" date="2012-06" db="EMBL/GenBank/DDBJ databases">
        <title>The complete chromosome of genome of Turneriella parva DSM 21527.</title>
        <authorList>
            <consortium name="US DOE Joint Genome Institute (JGI-PGF)"/>
            <person name="Lucas S."/>
            <person name="Han J."/>
            <person name="Lapidus A."/>
            <person name="Bruce D."/>
            <person name="Goodwin L."/>
            <person name="Pitluck S."/>
            <person name="Peters L."/>
            <person name="Kyrpides N."/>
            <person name="Mavromatis K."/>
            <person name="Ivanova N."/>
            <person name="Mikhailova N."/>
            <person name="Chertkov O."/>
            <person name="Detter J.C."/>
            <person name="Tapia R."/>
            <person name="Han C."/>
            <person name="Land M."/>
            <person name="Hauser L."/>
            <person name="Markowitz V."/>
            <person name="Cheng J.-F."/>
            <person name="Hugenholtz P."/>
            <person name="Woyke T."/>
            <person name="Wu D."/>
            <person name="Gronow S."/>
            <person name="Wellnitz S."/>
            <person name="Brambilla E."/>
            <person name="Klenk H.-P."/>
            <person name="Eisen J.A."/>
        </authorList>
    </citation>
    <scope>NUCLEOTIDE SEQUENCE [LARGE SCALE GENOMIC DNA]</scope>
    <source>
        <strain evidence="3">ATCC BAA-1111 / DSM 21527 / NCTC 11395 / H</strain>
    </source>
</reference>
<keyword evidence="3" id="KW-1185">Reference proteome</keyword>
<proteinExistence type="predicted"/>
<dbReference type="AlphaFoldDB" id="I4B3X6"/>
<evidence type="ECO:0000313" key="3">
    <source>
        <dbReference type="Proteomes" id="UP000006048"/>
    </source>
</evidence>
<protein>
    <submittedName>
        <fullName evidence="2">Uncharacterized protein</fullName>
    </submittedName>
</protein>
<feature type="transmembrane region" description="Helical" evidence="1">
    <location>
        <begin position="60"/>
        <end position="80"/>
    </location>
</feature>
<evidence type="ECO:0000313" key="2">
    <source>
        <dbReference type="EMBL" id="AFM11983.1"/>
    </source>
</evidence>
<evidence type="ECO:0000256" key="1">
    <source>
        <dbReference type="SAM" id="Phobius"/>
    </source>
</evidence>
<organism evidence="2 3">
    <name type="scientific">Turneriella parva (strain ATCC BAA-1111 / DSM 21527 / NCTC 11395 / H)</name>
    <name type="common">Leptospira parva</name>
    <dbReference type="NCBI Taxonomy" id="869212"/>
    <lineage>
        <taxon>Bacteria</taxon>
        <taxon>Pseudomonadati</taxon>
        <taxon>Spirochaetota</taxon>
        <taxon>Spirochaetia</taxon>
        <taxon>Leptospirales</taxon>
        <taxon>Leptospiraceae</taxon>
        <taxon>Turneriella</taxon>
    </lineage>
</organism>